<evidence type="ECO:0000259" key="2">
    <source>
        <dbReference type="SMART" id="SM00867"/>
    </source>
</evidence>
<dbReference type="Gene3D" id="2.40.128.110">
    <property type="entry name" value="Lipid/polyisoprenoid-binding, YceI-like"/>
    <property type="match status" value="1"/>
</dbReference>
<dbReference type="InterPro" id="IPR007372">
    <property type="entry name" value="Lipid/polyisoprenoid-bd_YceI"/>
</dbReference>
<accession>A0A1I4ER92</accession>
<feature type="region of interest" description="Disordered" evidence="1">
    <location>
        <begin position="229"/>
        <end position="250"/>
    </location>
</feature>
<protein>
    <submittedName>
        <fullName evidence="3">Polyisoprenoid-binding protein YceI</fullName>
    </submittedName>
</protein>
<feature type="compositionally biased region" description="Polar residues" evidence="1">
    <location>
        <begin position="231"/>
        <end position="250"/>
    </location>
</feature>
<gene>
    <name evidence="3" type="ORF">SAMN05192579_11348</name>
</gene>
<evidence type="ECO:0000256" key="1">
    <source>
        <dbReference type="SAM" id="MobiDB-lite"/>
    </source>
</evidence>
<reference evidence="4" key="1">
    <citation type="submission" date="2016-10" db="EMBL/GenBank/DDBJ databases">
        <authorList>
            <person name="Varghese N."/>
            <person name="Submissions S."/>
        </authorList>
    </citation>
    <scope>NUCLEOTIDE SEQUENCE [LARGE SCALE GENOMIC DNA]</scope>
    <source>
        <strain evidence="4">MO64</strain>
    </source>
</reference>
<dbReference type="SMART" id="SM00867">
    <property type="entry name" value="YceI"/>
    <property type="match status" value="1"/>
</dbReference>
<dbReference type="PANTHER" id="PTHR34406:SF1">
    <property type="entry name" value="PROTEIN YCEI"/>
    <property type="match status" value="1"/>
</dbReference>
<keyword evidence="4" id="KW-1185">Reference proteome</keyword>
<dbReference type="PANTHER" id="PTHR34406">
    <property type="entry name" value="PROTEIN YCEI"/>
    <property type="match status" value="1"/>
</dbReference>
<sequence>MKVRFAAPFRPAVLAVSAVHRSIRTGWLRTGLVACCAHIGAKRPPRAFAAWLLPLLPLLPVQAATPPVGYRIDSSQSQAVFGVRLLWLHEISGRFRHIDGAVLAGPGDDSVVVRANIAVDSVTMDSSRMRRWVLAPEFFDAANYPFIRFVSDPLPLATLQQGGPLPGRLSLRGVTAPMSFTLHPMRCTNAVVPRCRISLSGAVQRADFGMIAHRATLADRVELNLAISLRPATQTAPPSRDNPPQATKKP</sequence>
<dbReference type="Pfam" id="PF04264">
    <property type="entry name" value="YceI"/>
    <property type="match status" value="1"/>
</dbReference>
<dbReference type="InterPro" id="IPR036761">
    <property type="entry name" value="TTHA0802/YceI-like_sf"/>
</dbReference>
<dbReference type="SUPFAM" id="SSF101874">
    <property type="entry name" value="YceI-like"/>
    <property type="match status" value="1"/>
</dbReference>
<dbReference type="EMBL" id="FOSR01000013">
    <property type="protein sequence ID" value="SFL07057.1"/>
    <property type="molecule type" value="Genomic_DNA"/>
</dbReference>
<dbReference type="AlphaFoldDB" id="A0A1I4ER92"/>
<dbReference type="Proteomes" id="UP000198725">
    <property type="component" value="Unassembled WGS sequence"/>
</dbReference>
<name>A0A1I4ER92_9GAMM</name>
<proteinExistence type="predicted"/>
<evidence type="ECO:0000313" key="4">
    <source>
        <dbReference type="Proteomes" id="UP000198725"/>
    </source>
</evidence>
<feature type="domain" description="Lipid/polyisoprenoid-binding YceI-like" evidence="2">
    <location>
        <begin position="69"/>
        <end position="230"/>
    </location>
</feature>
<evidence type="ECO:0000313" key="3">
    <source>
        <dbReference type="EMBL" id="SFL07057.1"/>
    </source>
</evidence>
<organism evidence="3 4">
    <name type="scientific">Rhodanobacter glycinis</name>
    <dbReference type="NCBI Taxonomy" id="582702"/>
    <lineage>
        <taxon>Bacteria</taxon>
        <taxon>Pseudomonadati</taxon>
        <taxon>Pseudomonadota</taxon>
        <taxon>Gammaproteobacteria</taxon>
        <taxon>Lysobacterales</taxon>
        <taxon>Rhodanobacteraceae</taxon>
        <taxon>Rhodanobacter</taxon>
    </lineage>
</organism>